<keyword evidence="3" id="KW-1185">Reference proteome</keyword>
<protein>
    <submittedName>
        <fullName evidence="2">Uncharacterized protein</fullName>
    </submittedName>
</protein>
<evidence type="ECO:0000313" key="2">
    <source>
        <dbReference type="EMBL" id="GCD96047.1"/>
    </source>
</evidence>
<proteinExistence type="predicted"/>
<feature type="region of interest" description="Disordered" evidence="1">
    <location>
        <begin position="1"/>
        <end position="35"/>
    </location>
</feature>
<reference evidence="2 3" key="1">
    <citation type="submission" date="2018-12" db="EMBL/GenBank/DDBJ databases">
        <title>Draft genome sequence of Embleya hyalina NBRC 13850T.</title>
        <authorList>
            <person name="Komaki H."/>
            <person name="Hosoyama A."/>
            <person name="Kimura A."/>
            <person name="Ichikawa N."/>
            <person name="Tamura T."/>
        </authorList>
    </citation>
    <scope>NUCLEOTIDE SEQUENCE [LARGE SCALE GENOMIC DNA]</scope>
    <source>
        <strain evidence="2 3">NBRC 13850</strain>
    </source>
</reference>
<gene>
    <name evidence="2" type="ORF">EHYA_03731</name>
</gene>
<comment type="caution">
    <text evidence="2">The sequence shown here is derived from an EMBL/GenBank/DDBJ whole genome shotgun (WGS) entry which is preliminary data.</text>
</comment>
<feature type="region of interest" description="Disordered" evidence="1">
    <location>
        <begin position="89"/>
        <end position="109"/>
    </location>
</feature>
<evidence type="ECO:0000313" key="3">
    <source>
        <dbReference type="Proteomes" id="UP000286931"/>
    </source>
</evidence>
<dbReference type="Proteomes" id="UP000286931">
    <property type="component" value="Unassembled WGS sequence"/>
</dbReference>
<dbReference type="OrthoDB" id="4350535at2"/>
<evidence type="ECO:0000256" key="1">
    <source>
        <dbReference type="SAM" id="MobiDB-lite"/>
    </source>
</evidence>
<accession>A0A401YN96</accession>
<name>A0A401YN96_9ACTN</name>
<dbReference type="EMBL" id="BIFH01000019">
    <property type="protein sequence ID" value="GCD96047.1"/>
    <property type="molecule type" value="Genomic_DNA"/>
</dbReference>
<dbReference type="AlphaFoldDB" id="A0A401YN96"/>
<organism evidence="2 3">
    <name type="scientific">Embleya hyalina</name>
    <dbReference type="NCBI Taxonomy" id="516124"/>
    <lineage>
        <taxon>Bacteria</taxon>
        <taxon>Bacillati</taxon>
        <taxon>Actinomycetota</taxon>
        <taxon>Actinomycetes</taxon>
        <taxon>Kitasatosporales</taxon>
        <taxon>Streptomycetaceae</taxon>
        <taxon>Embleya</taxon>
    </lineage>
</organism>
<sequence length="163" mass="17378">MRTTTAQAPADRSLTIGDDTSATTTPPRHGDPRDDVFAHGPRLAATGITFDVISVDAPLGLAALRLLREREVPLGAVIHDERWGRIGYLVPPRTDEPDPDDEPGGGPRRIGLGAWVVVPPDDSYATVTWLRPPAAAGHLTPTGIVWDALREAATTLGEAKPRT</sequence>
<dbReference type="RefSeq" id="WP_126638129.1">
    <property type="nucleotide sequence ID" value="NZ_BIFH01000019.1"/>
</dbReference>